<dbReference type="EMBL" id="CP041046">
    <property type="protein sequence ID" value="QDE39272.1"/>
    <property type="molecule type" value="Genomic_DNA"/>
</dbReference>
<evidence type="ECO:0000259" key="1">
    <source>
        <dbReference type="Pfam" id="PF01593"/>
    </source>
</evidence>
<sequence>MRVAVVGSGIAGLASAWLLSRRHEVVLFEASHQLGGHVHTHTIALHGREYQVDTGFIVHNPAHYPLLTGLFKELDVATQPTTMSFAVRSEASGREYNATSLSTLFCQRRNLWSPRFYGMLRDLFRFYREAPALLDVEGPGPTLGEYLDRNGYGSLFRDEHLVPMACALWSSPSSSILGFPAKYLVRFMANHHMLQASGRPEWRVVTGGSLRYVEAMRARWNVTERIATPVLAVQRHADRVDVLTHRGSESFDEVVLACHSDQALALLADAHPVERFVLGAMRYQPNETVLHTDASLLPRSRKAWAAWNAWVPATPGEACTVSYCMNLLQGIESPEPFVVTLNRSESIDPAKVLRRMTYHHPVYSHASVAAQGCKAEIQGKHRTWFAGAYWGWGFHEDGIRSAVELAHDFDRVATTRRAFA</sequence>
<dbReference type="KEGG" id="lpy:FIV34_08700"/>
<dbReference type="PANTHER" id="PTHR42923">
    <property type="entry name" value="PROTOPORPHYRINOGEN OXIDASE"/>
    <property type="match status" value="1"/>
</dbReference>
<name>A0A4Y5Z1W3_9GAMM</name>
<proteinExistence type="predicted"/>
<gene>
    <name evidence="2" type="ORF">FIV34_08700</name>
</gene>
<dbReference type="OrthoDB" id="20837at2"/>
<feature type="domain" description="Amine oxidase" evidence="1">
    <location>
        <begin position="10"/>
        <end position="274"/>
    </location>
</feature>
<dbReference type="PANTHER" id="PTHR42923:SF17">
    <property type="entry name" value="AMINE OXIDASE DOMAIN-CONTAINING PROTEIN"/>
    <property type="match status" value="1"/>
</dbReference>
<evidence type="ECO:0000313" key="2">
    <source>
        <dbReference type="EMBL" id="QDE39272.1"/>
    </source>
</evidence>
<evidence type="ECO:0000313" key="3">
    <source>
        <dbReference type="Proteomes" id="UP000316093"/>
    </source>
</evidence>
<dbReference type="Gene3D" id="3.50.50.60">
    <property type="entry name" value="FAD/NAD(P)-binding domain"/>
    <property type="match status" value="1"/>
</dbReference>
<dbReference type="FunFam" id="1.10.405.20:FF:000001">
    <property type="entry name" value="Amine oxidase"/>
    <property type="match status" value="1"/>
</dbReference>
<dbReference type="Gene3D" id="1.10.405.20">
    <property type="match status" value="1"/>
</dbReference>
<accession>A0A4Y5Z1W3</accession>
<dbReference type="InterPro" id="IPR036188">
    <property type="entry name" value="FAD/NAD-bd_sf"/>
</dbReference>
<protein>
    <submittedName>
        <fullName evidence="2">FAD-dependent oxidoreductase</fullName>
    </submittedName>
</protein>
<dbReference type="Gene3D" id="3.30.70.1990">
    <property type="match status" value="1"/>
</dbReference>
<dbReference type="AlphaFoldDB" id="A0A4Y5Z1W3"/>
<dbReference type="GO" id="GO:0016491">
    <property type="term" value="F:oxidoreductase activity"/>
    <property type="evidence" value="ECO:0007669"/>
    <property type="project" value="InterPro"/>
</dbReference>
<reference evidence="2 3" key="1">
    <citation type="submission" date="2019-06" db="EMBL/GenBank/DDBJ databases">
        <title>A complete genome sequence for Luteibacter pinisoli MAH-14.</title>
        <authorList>
            <person name="Baltrus D.A."/>
        </authorList>
    </citation>
    <scope>NUCLEOTIDE SEQUENCE [LARGE SCALE GENOMIC DNA]</scope>
    <source>
        <strain evidence="2 3">MAH-14</strain>
    </source>
</reference>
<dbReference type="InterPro" id="IPR050464">
    <property type="entry name" value="Zeta_carotene_desat/Oxidored"/>
</dbReference>
<organism evidence="2 3">
    <name type="scientific">Luteibacter pinisoli</name>
    <dbReference type="NCBI Taxonomy" id="2589080"/>
    <lineage>
        <taxon>Bacteria</taxon>
        <taxon>Pseudomonadati</taxon>
        <taxon>Pseudomonadota</taxon>
        <taxon>Gammaproteobacteria</taxon>
        <taxon>Lysobacterales</taxon>
        <taxon>Rhodanobacteraceae</taxon>
        <taxon>Luteibacter</taxon>
    </lineage>
</organism>
<dbReference type="Pfam" id="PF01593">
    <property type="entry name" value="Amino_oxidase"/>
    <property type="match status" value="1"/>
</dbReference>
<dbReference type="SUPFAM" id="SSF51905">
    <property type="entry name" value="FAD/NAD(P)-binding domain"/>
    <property type="match status" value="1"/>
</dbReference>
<dbReference type="InterPro" id="IPR002937">
    <property type="entry name" value="Amino_oxidase"/>
</dbReference>
<dbReference type="RefSeq" id="WP_139981630.1">
    <property type="nucleotide sequence ID" value="NZ_CP041046.1"/>
</dbReference>
<dbReference type="Proteomes" id="UP000316093">
    <property type="component" value="Chromosome"/>
</dbReference>
<keyword evidence="3" id="KW-1185">Reference proteome</keyword>